<name>A0A0F7FBF1_PAEDU</name>
<dbReference type="InterPro" id="IPR024978">
    <property type="entry name" value="Homeodomain_phBC6A51-type"/>
</dbReference>
<dbReference type="RefSeq" id="WP_025696280.1">
    <property type="nucleotide sequence ID" value="NZ_ASQQ01000437.1"/>
</dbReference>
<evidence type="ECO:0000313" key="3">
    <source>
        <dbReference type="Proteomes" id="UP000034189"/>
    </source>
</evidence>
<protein>
    <recommendedName>
        <fullName evidence="1">Homeodomain phBC6A51-type domain-containing protein</fullName>
    </recommendedName>
</protein>
<organism evidence="2 3">
    <name type="scientific">Paenibacillus durus ATCC 35681</name>
    <dbReference type="NCBI Taxonomy" id="1333534"/>
    <lineage>
        <taxon>Bacteria</taxon>
        <taxon>Bacillati</taxon>
        <taxon>Bacillota</taxon>
        <taxon>Bacilli</taxon>
        <taxon>Bacillales</taxon>
        <taxon>Paenibacillaceae</taxon>
        <taxon>Paenibacillus</taxon>
    </lineage>
</organism>
<dbReference type="Proteomes" id="UP000034189">
    <property type="component" value="Chromosome"/>
</dbReference>
<dbReference type="SUPFAM" id="SSF46689">
    <property type="entry name" value="Homeodomain-like"/>
    <property type="match status" value="1"/>
</dbReference>
<sequence>MSNARQRKVLEAQLTPQQRKAAQLTVNNEWAELLNEDGKKKTAQELADEIGIARSTYFEWKAQEVFGAYVNYLTDLQLSAMRSEVNVQLMKAIRGGANGVPSVKALDLYMRRYGLLTDRTIVEDTRQTVEDRRKSDDEIRAEISELDAMINGSDSA</sequence>
<feature type="domain" description="Homeodomain phBC6A51-type" evidence="1">
    <location>
        <begin position="13"/>
        <end position="142"/>
    </location>
</feature>
<proteinExistence type="predicted"/>
<dbReference type="PATRIC" id="fig|1333534.5.peg.3199"/>
<dbReference type="OrthoDB" id="2661800at2"/>
<dbReference type="InterPro" id="IPR009057">
    <property type="entry name" value="Homeodomain-like_sf"/>
</dbReference>
<dbReference type="EMBL" id="CP011114">
    <property type="protein sequence ID" value="AKG35638.1"/>
    <property type="molecule type" value="Genomic_DNA"/>
</dbReference>
<evidence type="ECO:0000259" key="1">
    <source>
        <dbReference type="Pfam" id="PF13022"/>
    </source>
</evidence>
<dbReference type="Gene3D" id="1.10.10.60">
    <property type="entry name" value="Homeodomain-like"/>
    <property type="match status" value="1"/>
</dbReference>
<gene>
    <name evidence="2" type="ORF">VK70_14515</name>
</gene>
<dbReference type="HOGENOM" id="CLU_148505_0_0_9"/>
<accession>A0A0F7FBF1</accession>
<dbReference type="Pfam" id="PF13022">
    <property type="entry name" value="HTH_Tnp_1_2"/>
    <property type="match status" value="1"/>
</dbReference>
<reference evidence="2 3" key="1">
    <citation type="submission" date="2015-03" db="EMBL/GenBank/DDBJ databases">
        <authorList>
            <person name="Abdul Halim M."/>
        </authorList>
    </citation>
    <scope>NUCLEOTIDE SEQUENCE [LARGE SCALE GENOMIC DNA]</scope>
    <source>
        <strain evidence="2 3">ATCC 35681</strain>
    </source>
</reference>
<dbReference type="AlphaFoldDB" id="A0A0F7FBF1"/>
<reference evidence="2 3" key="2">
    <citation type="journal article" date="2016" name="Genome Announc.">
        <title>Genome Sequence of a Gram-Positive Diazotroph, Paenibacillus durus Type Strain ATCC 35681.</title>
        <authorList>
            <person name="Halim M.A."/>
            <person name="Rahman A.Y."/>
            <person name="Sim K.S."/>
            <person name="Yam H.C."/>
            <person name="Rahim A.A."/>
            <person name="Ghazali A.H."/>
            <person name="Najimudin N."/>
        </authorList>
    </citation>
    <scope>NUCLEOTIDE SEQUENCE [LARGE SCALE GENOMIC DNA]</scope>
    <source>
        <strain evidence="2 3">ATCC 35681</strain>
    </source>
</reference>
<evidence type="ECO:0000313" key="2">
    <source>
        <dbReference type="EMBL" id="AKG35638.1"/>
    </source>
</evidence>